<dbReference type="AlphaFoldDB" id="A0A1N6VBR4"/>
<dbReference type="GO" id="GO:0016787">
    <property type="term" value="F:hydrolase activity"/>
    <property type="evidence" value="ECO:0007669"/>
    <property type="project" value="UniProtKB-UniRule"/>
</dbReference>
<dbReference type="CDD" id="cd07205">
    <property type="entry name" value="Pat_PNPLA6_PNPLA7_NTE1_like"/>
    <property type="match status" value="1"/>
</dbReference>
<protein>
    <submittedName>
        <fullName evidence="6">NTE family protein</fullName>
    </submittedName>
</protein>
<dbReference type="PROSITE" id="PS51635">
    <property type="entry name" value="PNPLA"/>
    <property type="match status" value="1"/>
</dbReference>
<dbReference type="OrthoDB" id="9770965at2"/>
<feature type="domain" description="PNPLA" evidence="5">
    <location>
        <begin position="21"/>
        <end position="179"/>
    </location>
</feature>
<evidence type="ECO:0000313" key="7">
    <source>
        <dbReference type="Proteomes" id="UP000186400"/>
    </source>
</evidence>
<dbReference type="Proteomes" id="UP000186400">
    <property type="component" value="Unassembled WGS sequence"/>
</dbReference>
<keyword evidence="3 4" id="KW-0443">Lipid metabolism</keyword>
<dbReference type="SUPFAM" id="SSF52151">
    <property type="entry name" value="FabD/lysophospholipase-like"/>
    <property type="match status" value="1"/>
</dbReference>
<dbReference type="PANTHER" id="PTHR14226:SF76">
    <property type="entry name" value="NTE FAMILY PROTEIN RSSA"/>
    <property type="match status" value="1"/>
</dbReference>
<dbReference type="InterPro" id="IPR050301">
    <property type="entry name" value="NTE"/>
</dbReference>
<sequence length="268" mass="28705">MRLLRSLGRSLVSHRPKALGLALGGGAARGIAHIGAIKVLQEEDIPIAAVAGTSIGSIIGAMYCAGMSWEEMWELSQEITWGELLRPSFSGLGLVKTDRMEEILTDRLGNISFEDLLIPLTAVAVDIVNASPILLQTGPVAQAVRASSSVPGIFEPLRDGERVLVDGGVVDNLPARVVREMGAEAVLAIDLNKESSDGRIPRNLLDVMSQTFAVLIWNTSRLGRESADILLQPEIAHIGYHELSCARELFDAGEQAMRKALPALKALA</sequence>
<accession>A0A1N6VBR4</accession>
<feature type="active site" description="Proton acceptor" evidence="4">
    <location>
        <position position="166"/>
    </location>
</feature>
<dbReference type="GO" id="GO:0016042">
    <property type="term" value="P:lipid catabolic process"/>
    <property type="evidence" value="ECO:0007669"/>
    <property type="project" value="UniProtKB-UniRule"/>
</dbReference>
<feature type="active site" description="Nucleophile" evidence="4">
    <location>
        <position position="54"/>
    </location>
</feature>
<organism evidence="6 7">
    <name type="scientific">Alkalispirochaeta americana</name>
    <dbReference type="NCBI Taxonomy" id="159291"/>
    <lineage>
        <taxon>Bacteria</taxon>
        <taxon>Pseudomonadati</taxon>
        <taxon>Spirochaetota</taxon>
        <taxon>Spirochaetia</taxon>
        <taxon>Spirochaetales</taxon>
        <taxon>Spirochaetaceae</taxon>
        <taxon>Alkalispirochaeta</taxon>
    </lineage>
</organism>
<comment type="caution">
    <text evidence="4">Lacks conserved residue(s) required for the propagation of feature annotation.</text>
</comment>
<dbReference type="RefSeq" id="WP_076489357.1">
    <property type="nucleotide sequence ID" value="NZ_FTMS01000014.1"/>
</dbReference>
<keyword evidence="1 4" id="KW-0378">Hydrolase</keyword>
<gene>
    <name evidence="6" type="ORF">SAMN05920897_11455</name>
</gene>
<dbReference type="EMBL" id="FTMS01000014">
    <property type="protein sequence ID" value="SIQ75272.1"/>
    <property type="molecule type" value="Genomic_DNA"/>
</dbReference>
<dbReference type="InterPro" id="IPR002641">
    <property type="entry name" value="PNPLA_dom"/>
</dbReference>
<reference evidence="6 7" key="1">
    <citation type="submission" date="2017-01" db="EMBL/GenBank/DDBJ databases">
        <authorList>
            <person name="Mah S.A."/>
            <person name="Swanson W.J."/>
            <person name="Moy G.W."/>
            <person name="Vacquier V.D."/>
        </authorList>
    </citation>
    <scope>NUCLEOTIDE SEQUENCE [LARGE SCALE GENOMIC DNA]</scope>
    <source>
        <strain evidence="6 7">ASpG1</strain>
    </source>
</reference>
<proteinExistence type="predicted"/>
<dbReference type="PANTHER" id="PTHR14226">
    <property type="entry name" value="NEUROPATHY TARGET ESTERASE/SWISS CHEESE D.MELANOGASTER"/>
    <property type="match status" value="1"/>
</dbReference>
<name>A0A1N6VBR4_9SPIO</name>
<keyword evidence="7" id="KW-1185">Reference proteome</keyword>
<evidence type="ECO:0000259" key="5">
    <source>
        <dbReference type="PROSITE" id="PS51635"/>
    </source>
</evidence>
<evidence type="ECO:0000256" key="2">
    <source>
        <dbReference type="ARBA" id="ARBA00022963"/>
    </source>
</evidence>
<feature type="short sequence motif" description="GXSXG" evidence="4">
    <location>
        <begin position="52"/>
        <end position="56"/>
    </location>
</feature>
<evidence type="ECO:0000256" key="3">
    <source>
        <dbReference type="ARBA" id="ARBA00023098"/>
    </source>
</evidence>
<keyword evidence="2 4" id="KW-0442">Lipid degradation</keyword>
<evidence type="ECO:0000313" key="6">
    <source>
        <dbReference type="EMBL" id="SIQ75272.1"/>
    </source>
</evidence>
<dbReference type="Pfam" id="PF01734">
    <property type="entry name" value="Patatin"/>
    <property type="match status" value="1"/>
</dbReference>
<evidence type="ECO:0000256" key="4">
    <source>
        <dbReference type="PROSITE-ProRule" id="PRU01161"/>
    </source>
</evidence>
<dbReference type="InterPro" id="IPR016035">
    <property type="entry name" value="Acyl_Trfase/lysoPLipase"/>
</dbReference>
<feature type="short sequence motif" description="DGA/G" evidence="4">
    <location>
        <begin position="166"/>
        <end position="168"/>
    </location>
</feature>
<evidence type="ECO:0000256" key="1">
    <source>
        <dbReference type="ARBA" id="ARBA00022801"/>
    </source>
</evidence>
<dbReference type="STRING" id="159291.SAMN05920897_11455"/>
<dbReference type="Gene3D" id="3.40.1090.10">
    <property type="entry name" value="Cytosolic phospholipase A2 catalytic domain"/>
    <property type="match status" value="2"/>
</dbReference>